<name>A0A1M7U0H0_9RHOB</name>
<dbReference type="STRING" id="1189325.SAMN04488119_11170"/>
<evidence type="ECO:0000313" key="4">
    <source>
        <dbReference type="Proteomes" id="UP000184066"/>
    </source>
</evidence>
<gene>
    <name evidence="3" type="ORF">SAMN05216200_11269</name>
</gene>
<dbReference type="GO" id="GO:0016094">
    <property type="term" value="P:polyprenol biosynthetic process"/>
    <property type="evidence" value="ECO:0007669"/>
    <property type="project" value="TreeGrafter"/>
</dbReference>
<evidence type="ECO:0000256" key="1">
    <source>
        <dbReference type="ARBA" id="ARBA00022679"/>
    </source>
</evidence>
<feature type="binding site" evidence="2">
    <location>
        <position position="43"/>
    </location>
    <ligand>
        <name>substrate</name>
    </ligand>
</feature>
<dbReference type="FunFam" id="3.40.1180.10:FF:000001">
    <property type="entry name" value="(2E,6E)-farnesyl-diphosphate-specific ditrans,polycis-undecaprenyl-diphosphate synthase"/>
    <property type="match status" value="1"/>
</dbReference>
<keyword evidence="2" id="KW-0479">Metal-binding</keyword>
<organism evidence="3 4">
    <name type="scientific">Oceanicella actignis</name>
    <dbReference type="NCBI Taxonomy" id="1189325"/>
    <lineage>
        <taxon>Bacteria</taxon>
        <taxon>Pseudomonadati</taxon>
        <taxon>Pseudomonadota</taxon>
        <taxon>Alphaproteobacteria</taxon>
        <taxon>Rhodobacterales</taxon>
        <taxon>Paracoccaceae</taxon>
        <taxon>Oceanicella</taxon>
    </lineage>
</organism>
<proteinExistence type="inferred from homology"/>
<feature type="active site" evidence="2">
    <location>
        <position position="26"/>
    </location>
</feature>
<feature type="binding site" evidence="2">
    <location>
        <position position="26"/>
    </location>
    <ligand>
        <name>Mg(2+)</name>
        <dbReference type="ChEBI" id="CHEBI:18420"/>
    </ligand>
</feature>
<dbReference type="GO" id="GO:0005829">
    <property type="term" value="C:cytosol"/>
    <property type="evidence" value="ECO:0007669"/>
    <property type="project" value="TreeGrafter"/>
</dbReference>
<feature type="binding site" evidence="2">
    <location>
        <position position="198"/>
    </location>
    <ligand>
        <name>substrate</name>
    </ligand>
</feature>
<comment type="subunit">
    <text evidence="2">Homodimer.</text>
</comment>
<dbReference type="Gene3D" id="3.40.1180.10">
    <property type="entry name" value="Decaprenyl diphosphate synthase-like"/>
    <property type="match status" value="1"/>
</dbReference>
<keyword evidence="4" id="KW-1185">Reference proteome</keyword>
<dbReference type="SUPFAM" id="SSF64005">
    <property type="entry name" value="Undecaprenyl diphosphate synthase"/>
    <property type="match status" value="1"/>
</dbReference>
<dbReference type="Pfam" id="PF01255">
    <property type="entry name" value="Prenyltransf"/>
    <property type="match status" value="1"/>
</dbReference>
<dbReference type="HAMAP" id="MF_01139">
    <property type="entry name" value="ISPT"/>
    <property type="match status" value="1"/>
</dbReference>
<feature type="binding site" evidence="2">
    <location>
        <position position="77"/>
    </location>
    <ligand>
        <name>substrate</name>
    </ligand>
</feature>
<feature type="binding site" evidence="2">
    <location>
        <position position="31"/>
    </location>
    <ligand>
        <name>substrate</name>
    </ligand>
</feature>
<dbReference type="PANTHER" id="PTHR10291">
    <property type="entry name" value="DEHYDRODOLICHYL DIPHOSPHATE SYNTHASE FAMILY MEMBER"/>
    <property type="match status" value="1"/>
</dbReference>
<feature type="binding site" evidence="2">
    <location>
        <begin position="71"/>
        <end position="73"/>
    </location>
    <ligand>
        <name>substrate</name>
    </ligand>
</feature>
<dbReference type="EMBL" id="FRDL01000012">
    <property type="protein sequence ID" value="SHN76479.1"/>
    <property type="molecule type" value="Genomic_DNA"/>
</dbReference>
<dbReference type="InterPro" id="IPR001441">
    <property type="entry name" value="UPP_synth-like"/>
</dbReference>
<evidence type="ECO:0000313" key="3">
    <source>
        <dbReference type="EMBL" id="SHN76479.1"/>
    </source>
</evidence>
<dbReference type="PROSITE" id="PS01066">
    <property type="entry name" value="UPP_SYNTHASE"/>
    <property type="match status" value="1"/>
</dbReference>
<feature type="binding site" evidence="2">
    <location>
        <begin position="204"/>
        <end position="206"/>
    </location>
    <ligand>
        <name>substrate</name>
    </ligand>
</feature>
<comment type="function">
    <text evidence="2">Catalyzes the condensation of isopentenyl diphosphate (IPP) with allylic pyrophosphates generating different type of terpenoids.</text>
</comment>
<dbReference type="Proteomes" id="UP000184066">
    <property type="component" value="Unassembled WGS sequence"/>
</dbReference>
<dbReference type="AlphaFoldDB" id="A0A1M7U0H0"/>
<protein>
    <recommendedName>
        <fullName evidence="2">Isoprenyl transferase</fullName>
        <ecNumber evidence="2">2.5.1.-</ecNumber>
    </recommendedName>
</protein>
<feature type="binding site" evidence="2">
    <location>
        <position position="75"/>
    </location>
    <ligand>
        <name>substrate</name>
    </ligand>
</feature>
<comment type="similarity">
    <text evidence="2">Belongs to the UPP synthase family.</text>
</comment>
<dbReference type="OrthoDB" id="4191603at2"/>
<keyword evidence="1 2" id="KW-0808">Transferase</keyword>
<feature type="active site" description="Proton acceptor" evidence="2">
    <location>
        <position position="74"/>
    </location>
</feature>
<dbReference type="PANTHER" id="PTHR10291:SF0">
    <property type="entry name" value="DEHYDRODOLICHYL DIPHOSPHATE SYNTHASE 2"/>
    <property type="match status" value="1"/>
</dbReference>
<dbReference type="EC" id="2.5.1.-" evidence="2"/>
<dbReference type="InterPro" id="IPR018520">
    <property type="entry name" value="UPP_synth-like_CS"/>
</dbReference>
<dbReference type="GO" id="GO:0000287">
    <property type="term" value="F:magnesium ion binding"/>
    <property type="evidence" value="ECO:0007669"/>
    <property type="project" value="UniProtKB-UniRule"/>
</dbReference>
<comment type="cofactor">
    <cofactor evidence="2">
        <name>Mg(2+)</name>
        <dbReference type="ChEBI" id="CHEBI:18420"/>
    </cofactor>
    <text evidence="2">Binds 2 magnesium ions per subunit.</text>
</comment>
<feature type="binding site" evidence="2">
    <location>
        <position position="39"/>
    </location>
    <ligand>
        <name>substrate</name>
    </ligand>
</feature>
<dbReference type="GO" id="GO:0008834">
    <property type="term" value="F:ditrans,polycis-undecaprenyl-diphosphate synthase [(2E,6E)-farnesyl-diphosphate specific] activity"/>
    <property type="evidence" value="ECO:0007669"/>
    <property type="project" value="TreeGrafter"/>
</dbReference>
<dbReference type="InterPro" id="IPR036424">
    <property type="entry name" value="UPP_synth-like_sf"/>
</dbReference>
<dbReference type="CDD" id="cd00475">
    <property type="entry name" value="Cis_IPPS"/>
    <property type="match status" value="1"/>
</dbReference>
<dbReference type="RefSeq" id="WP_072748367.1">
    <property type="nucleotide sequence ID" value="NZ_FOHL01000011.1"/>
</dbReference>
<sequence length="255" mass="28065">MFKAPDAAGGNGACAARPAHVAIIMDGNGRWAQRRGLPRLAGHRRGVETVRAIVEACPALGVRCLTLYAFSTENWRRSEDEVRGLMNLFRVYIRKEGRALARQGARVRFLGDRRPLDADLVRQMALLEEATAGNERLSLNIALNYGGRAEILAAARRLAREAAAGRLDPEALDDAAFEARFADALHTRGLPDPDLVIRTSGEMRISNFLVWQAAYAELAFVDECWPDFTPELFARTLEGYGRRERRFGGVGAAGA</sequence>
<dbReference type="NCBIfam" id="TIGR00055">
    <property type="entry name" value="uppS"/>
    <property type="match status" value="1"/>
</dbReference>
<feature type="binding site" evidence="2">
    <location>
        <position position="217"/>
    </location>
    <ligand>
        <name>Mg(2+)</name>
        <dbReference type="ChEBI" id="CHEBI:18420"/>
    </ligand>
</feature>
<accession>A0A1M7U0H0</accession>
<keyword evidence="2" id="KW-0460">Magnesium</keyword>
<reference evidence="3 4" key="1">
    <citation type="submission" date="2016-12" db="EMBL/GenBank/DDBJ databases">
        <authorList>
            <person name="Song W.-J."/>
            <person name="Kurnit D.M."/>
        </authorList>
    </citation>
    <scope>NUCLEOTIDE SEQUENCE [LARGE SCALE GENOMIC DNA]</scope>
    <source>
        <strain evidence="3 4">CGMCC 1.10808</strain>
    </source>
</reference>
<feature type="binding site" evidence="2">
    <location>
        <begin position="27"/>
        <end position="30"/>
    </location>
    <ligand>
        <name>substrate</name>
    </ligand>
</feature>
<evidence type="ECO:0000256" key="2">
    <source>
        <dbReference type="HAMAP-Rule" id="MF_01139"/>
    </source>
</evidence>